<evidence type="ECO:0000313" key="4">
    <source>
        <dbReference type="Proteomes" id="UP001139450"/>
    </source>
</evidence>
<dbReference type="Pfam" id="PF09374">
    <property type="entry name" value="PG_binding_3"/>
    <property type="match status" value="1"/>
</dbReference>
<dbReference type="EMBL" id="JALJEJ010000011">
    <property type="protein sequence ID" value="MCJ8211584.1"/>
    <property type="molecule type" value="Genomic_DNA"/>
</dbReference>
<sequence length="189" mass="20360">MAQFPTAFHLTMGNEGGYANNPNDHGGETYAGVARNFWPKWSGWQYVDAIVSQHPASLNAALAASAPLQAAVASFYQANFWDTLSLTSLNSQQLANQLFDAAVNMGTGIAGKFLQQAVNAVAPGTLTVDGQVGPLTIAAANKQNIESLYNQVISLRRARYLAIIQANPSQAQFRNSWMSRLTPFNPQVS</sequence>
<dbReference type="Proteomes" id="UP001139450">
    <property type="component" value="Unassembled WGS sequence"/>
</dbReference>
<dbReference type="InterPro" id="IPR018537">
    <property type="entry name" value="Peptidoglycan-bd_3"/>
</dbReference>
<feature type="domain" description="TtsA-like Glycoside hydrolase family 108" evidence="1">
    <location>
        <begin position="10"/>
        <end position="106"/>
    </location>
</feature>
<reference evidence="3" key="1">
    <citation type="submission" date="2022-04" db="EMBL/GenBank/DDBJ databases">
        <title>Mucilaginibacter sp. RS28 isolated from freshwater.</title>
        <authorList>
            <person name="Ko S.-R."/>
        </authorList>
    </citation>
    <scope>NUCLEOTIDE SEQUENCE</scope>
    <source>
        <strain evidence="3">RS28</strain>
    </source>
</reference>
<evidence type="ECO:0000313" key="3">
    <source>
        <dbReference type="EMBL" id="MCJ8211584.1"/>
    </source>
</evidence>
<feature type="domain" description="Peptidoglycan binding" evidence="2">
    <location>
        <begin position="112"/>
        <end position="181"/>
    </location>
</feature>
<evidence type="ECO:0000259" key="1">
    <source>
        <dbReference type="Pfam" id="PF05838"/>
    </source>
</evidence>
<dbReference type="RefSeq" id="WP_245132335.1">
    <property type="nucleotide sequence ID" value="NZ_JALJEJ010000011.1"/>
</dbReference>
<keyword evidence="4" id="KW-1185">Reference proteome</keyword>
<organism evidence="3 4">
    <name type="scientific">Mucilaginibacter straminoryzae</name>
    <dbReference type="NCBI Taxonomy" id="2932774"/>
    <lineage>
        <taxon>Bacteria</taxon>
        <taxon>Pseudomonadati</taxon>
        <taxon>Bacteroidota</taxon>
        <taxon>Sphingobacteriia</taxon>
        <taxon>Sphingobacteriales</taxon>
        <taxon>Sphingobacteriaceae</taxon>
        <taxon>Mucilaginibacter</taxon>
    </lineage>
</organism>
<dbReference type="Gene3D" id="1.20.141.10">
    <property type="entry name" value="Chitosanase, subunit A, domain 1"/>
    <property type="match status" value="1"/>
</dbReference>
<dbReference type="AlphaFoldDB" id="A0A9X1X5U2"/>
<proteinExistence type="predicted"/>
<dbReference type="InterPro" id="IPR008565">
    <property type="entry name" value="TtsA-like_GH18_dom"/>
</dbReference>
<evidence type="ECO:0000259" key="2">
    <source>
        <dbReference type="Pfam" id="PF09374"/>
    </source>
</evidence>
<accession>A0A9X1X5U2</accession>
<gene>
    <name evidence="3" type="ORF">MUY27_17835</name>
</gene>
<comment type="caution">
    <text evidence="3">The sequence shown here is derived from an EMBL/GenBank/DDBJ whole genome shotgun (WGS) entry which is preliminary data.</text>
</comment>
<protein>
    <submittedName>
        <fullName evidence="3">Uncharacterized protein</fullName>
    </submittedName>
</protein>
<dbReference type="SUPFAM" id="SSF53955">
    <property type="entry name" value="Lysozyme-like"/>
    <property type="match status" value="1"/>
</dbReference>
<name>A0A9X1X5U2_9SPHI</name>
<dbReference type="InterPro" id="IPR023346">
    <property type="entry name" value="Lysozyme-like_dom_sf"/>
</dbReference>
<dbReference type="Pfam" id="PF05838">
    <property type="entry name" value="Glyco_hydro_108"/>
    <property type="match status" value="1"/>
</dbReference>